<dbReference type="FunFam" id="2.30.30.40:FF:000093">
    <property type="entry name" value="Protein kinase activator Bem1"/>
    <property type="match status" value="1"/>
</dbReference>
<dbReference type="InterPro" id="IPR036028">
    <property type="entry name" value="SH3-like_dom_sf"/>
</dbReference>
<dbReference type="GO" id="GO:0051130">
    <property type="term" value="P:positive regulation of cellular component organization"/>
    <property type="evidence" value="ECO:0007669"/>
    <property type="project" value="UniProtKB-ARBA"/>
</dbReference>
<keyword evidence="2" id="KW-0677">Repeat</keyword>
<proteinExistence type="predicted"/>
<feature type="region of interest" description="Disordered" evidence="4">
    <location>
        <begin position="551"/>
        <end position="663"/>
    </location>
</feature>
<dbReference type="AlphaFoldDB" id="A0A317XUP8"/>
<dbReference type="STRING" id="1882483.A0A317XUP8"/>
<dbReference type="CDD" id="cd11879">
    <property type="entry name" value="SH3_Bem1p_2"/>
    <property type="match status" value="1"/>
</dbReference>
<dbReference type="CDD" id="cd11878">
    <property type="entry name" value="SH3_Bem1p_1"/>
    <property type="match status" value="1"/>
</dbReference>
<dbReference type="GO" id="GO:0035091">
    <property type="term" value="F:phosphatidylinositol binding"/>
    <property type="evidence" value="ECO:0007669"/>
    <property type="project" value="InterPro"/>
</dbReference>
<dbReference type="PROSITE" id="PS50002">
    <property type="entry name" value="SH3"/>
    <property type="match status" value="2"/>
</dbReference>
<evidence type="ECO:0000256" key="2">
    <source>
        <dbReference type="ARBA" id="ARBA00022737"/>
    </source>
</evidence>
<evidence type="ECO:0000256" key="4">
    <source>
        <dbReference type="SAM" id="MobiDB-lite"/>
    </source>
</evidence>
<dbReference type="GO" id="GO:0030427">
    <property type="term" value="C:site of polarized growth"/>
    <property type="evidence" value="ECO:0007669"/>
    <property type="project" value="UniProtKB-ARBA"/>
</dbReference>
<feature type="compositionally biased region" description="Polar residues" evidence="4">
    <location>
        <begin position="20"/>
        <end position="30"/>
    </location>
</feature>
<feature type="compositionally biased region" description="Gly residues" evidence="4">
    <location>
        <begin position="334"/>
        <end position="343"/>
    </location>
</feature>
<dbReference type="InterPro" id="IPR036871">
    <property type="entry name" value="PX_dom_sf"/>
</dbReference>
<feature type="compositionally biased region" description="Polar residues" evidence="4">
    <location>
        <begin position="293"/>
        <end position="304"/>
    </location>
</feature>
<dbReference type="InterPro" id="IPR001452">
    <property type="entry name" value="SH3_domain"/>
</dbReference>
<feature type="compositionally biased region" description="Basic and acidic residues" evidence="4">
    <location>
        <begin position="1"/>
        <end position="17"/>
    </location>
</feature>
<keyword evidence="1 3" id="KW-0728">SH3 domain</keyword>
<evidence type="ECO:0000256" key="3">
    <source>
        <dbReference type="PROSITE-ProRule" id="PRU00192"/>
    </source>
</evidence>
<feature type="compositionally biased region" description="Polar residues" evidence="4">
    <location>
        <begin position="591"/>
        <end position="610"/>
    </location>
</feature>
<keyword evidence="8" id="KW-1185">Reference proteome</keyword>
<dbReference type="CDD" id="cd06890">
    <property type="entry name" value="PX_Bem1p"/>
    <property type="match status" value="1"/>
</dbReference>
<evidence type="ECO:0008006" key="9">
    <source>
        <dbReference type="Google" id="ProtNLM"/>
    </source>
</evidence>
<accession>A0A317XUP8</accession>
<feature type="domain" description="SH3" evidence="5">
    <location>
        <begin position="157"/>
        <end position="219"/>
    </location>
</feature>
<gene>
    <name evidence="7" type="ORF">BCV70DRAFT_198289</name>
</gene>
<dbReference type="InterPro" id="IPR035550">
    <property type="entry name" value="Bem1/Scd2_PX"/>
</dbReference>
<feature type="compositionally biased region" description="Low complexity" evidence="4">
    <location>
        <begin position="275"/>
        <end position="292"/>
    </location>
</feature>
<evidence type="ECO:0000313" key="7">
    <source>
        <dbReference type="EMBL" id="PWZ02007.1"/>
    </source>
</evidence>
<feature type="compositionally biased region" description="Low complexity" evidence="4">
    <location>
        <begin position="108"/>
        <end position="139"/>
    </location>
</feature>
<dbReference type="InterPro" id="IPR051228">
    <property type="entry name" value="NADPH_Oxidase/PX-Domain"/>
</dbReference>
<evidence type="ECO:0000259" key="6">
    <source>
        <dbReference type="PROSITE" id="PS50195"/>
    </source>
</evidence>
<dbReference type="InterPro" id="IPR035549">
    <property type="entry name" value="Bem1/Scd2_SH3_2"/>
</dbReference>
<feature type="region of interest" description="Disordered" evidence="4">
    <location>
        <begin position="257"/>
        <end position="343"/>
    </location>
</feature>
<dbReference type="FunCoup" id="A0A317XUP8">
    <property type="interactions" value="64"/>
</dbReference>
<feature type="compositionally biased region" description="Low complexity" evidence="4">
    <location>
        <begin position="630"/>
        <end position="639"/>
    </location>
</feature>
<dbReference type="PANTHER" id="PTHR15706:SF2">
    <property type="entry name" value="SH3 AND PX DOMAIN-CONTAINING PROTEIN 2A"/>
    <property type="match status" value="1"/>
</dbReference>
<dbReference type="Pfam" id="PF00787">
    <property type="entry name" value="PX"/>
    <property type="match status" value="1"/>
</dbReference>
<dbReference type="SMART" id="SM00312">
    <property type="entry name" value="PX"/>
    <property type="match status" value="1"/>
</dbReference>
<feature type="compositionally biased region" description="Polar residues" evidence="4">
    <location>
        <begin position="551"/>
        <end position="561"/>
    </location>
</feature>
<dbReference type="InterPro" id="IPR001683">
    <property type="entry name" value="PX_dom"/>
</dbReference>
<dbReference type="SMART" id="SM00326">
    <property type="entry name" value="SH3"/>
    <property type="match status" value="2"/>
</dbReference>
<organism evidence="7 8">
    <name type="scientific">Testicularia cyperi</name>
    <dbReference type="NCBI Taxonomy" id="1882483"/>
    <lineage>
        <taxon>Eukaryota</taxon>
        <taxon>Fungi</taxon>
        <taxon>Dikarya</taxon>
        <taxon>Basidiomycota</taxon>
        <taxon>Ustilaginomycotina</taxon>
        <taxon>Ustilaginomycetes</taxon>
        <taxon>Ustilaginales</taxon>
        <taxon>Anthracoideaceae</taxon>
        <taxon>Testicularia</taxon>
    </lineage>
</organism>
<dbReference type="PROSITE" id="PS50195">
    <property type="entry name" value="PX"/>
    <property type="match status" value="1"/>
</dbReference>
<dbReference type="Proteomes" id="UP000246740">
    <property type="component" value="Unassembled WGS sequence"/>
</dbReference>
<dbReference type="OrthoDB" id="548867at2759"/>
<protein>
    <recommendedName>
        <fullName evidence="9">Protein scd2/ral3</fullName>
    </recommendedName>
</protein>
<sequence>MKGLKEFRRSLNKDRHSGGKPSSTIPPNTFTNVKSAVQIQPPKLVIRAIRDYRSNSPHELSFHKGDFFHVITDPSSNAEWFEASNPMTNARGLVPASHFDVLSKSNRAAGGTAAGPGASSPSIGSMSPPSSSTSTMAGNTQAYGGRAAGAAMTAKGGGGLYAVVKYDFAAERADELEAKAGESIIVIAQSNFEWFVAKPIGRLGGPGLIPVAFVEIRDLVTGRPIEDVQELIESGVVPKVEEWKKMTAEYKKNTIPLGRFDFPQSSQPSLDSPYANMAAAASGSSSNAMLAGQPQQGRLSQQHFQPGHANHPSLSSLPVPTPPPKDDLYNSTGGPLGAAGAVGGYGESDPNAMDPMTQLPPGMSPGEPLPTGIITSATVDSFHYEQGDYWFRIQATHVAGPSASAPANAPSAPEGEERDLILYRLYEDFYEFQIALLDHFPAEAGRETDANGHASERILPLMPGPLDAVDDLITSQRRVDLDQYIVELCDLPEYIMRSELVRLFFEPRPGDHCTAHPPTRLHNEGDNVESNGLQYKEYGYLASGVADVNQRSSGLQQTQPLHGNGSAKFAEDQTVGRTSTSSRVDDDLASRTRNVSLSSNSAGQATGARNSTHSSAALGSGSGSGGGAISTGRTSQSSSGHRKQSSFGPSSQPLPAGASTGSGSAANVAYHRIKVARRNDKENVIALRMPPSPTFAQLLEKVRERLGSDVSTFACQEKPEAIVNDVSLTGWLDDATDNGWKLMLYAS</sequence>
<dbReference type="GO" id="GO:1902494">
    <property type="term" value="C:catalytic complex"/>
    <property type="evidence" value="ECO:0007669"/>
    <property type="project" value="UniProtKB-ARBA"/>
</dbReference>
<dbReference type="FunFam" id="3.30.1520.10:FF:000050">
    <property type="entry name" value="Related to Protein scd2/ral3"/>
    <property type="match status" value="1"/>
</dbReference>
<dbReference type="SUPFAM" id="SSF50044">
    <property type="entry name" value="SH3-domain"/>
    <property type="match status" value="2"/>
</dbReference>
<name>A0A317XUP8_9BASI</name>
<feature type="region of interest" description="Disordered" evidence="4">
    <location>
        <begin position="1"/>
        <end position="30"/>
    </location>
</feature>
<dbReference type="GO" id="GO:0060090">
    <property type="term" value="F:molecular adaptor activity"/>
    <property type="evidence" value="ECO:0007669"/>
    <property type="project" value="UniProtKB-ARBA"/>
</dbReference>
<dbReference type="Gene3D" id="2.30.30.40">
    <property type="entry name" value="SH3 Domains"/>
    <property type="match status" value="2"/>
</dbReference>
<dbReference type="GO" id="GO:0005938">
    <property type="term" value="C:cell cortex"/>
    <property type="evidence" value="ECO:0007669"/>
    <property type="project" value="UniProtKB-ARBA"/>
</dbReference>
<feature type="domain" description="PX" evidence="6">
    <location>
        <begin position="369"/>
        <end position="512"/>
    </location>
</feature>
<reference evidence="7 8" key="1">
    <citation type="journal article" date="2018" name="Mol. Biol. Evol.">
        <title>Broad Genomic Sampling Reveals a Smut Pathogenic Ancestry of the Fungal Clade Ustilaginomycotina.</title>
        <authorList>
            <person name="Kijpornyongpan T."/>
            <person name="Mondo S.J."/>
            <person name="Barry K."/>
            <person name="Sandor L."/>
            <person name="Lee J."/>
            <person name="Lipzen A."/>
            <person name="Pangilinan J."/>
            <person name="LaButti K."/>
            <person name="Hainaut M."/>
            <person name="Henrissat B."/>
            <person name="Grigoriev I.V."/>
            <person name="Spatafora J.W."/>
            <person name="Aime M.C."/>
        </authorList>
    </citation>
    <scope>NUCLEOTIDE SEQUENCE [LARGE SCALE GENOMIC DNA]</scope>
    <source>
        <strain evidence="7 8">MCA 3645</strain>
    </source>
</reference>
<feature type="compositionally biased region" description="Gly residues" evidence="4">
    <location>
        <begin position="620"/>
        <end position="629"/>
    </location>
</feature>
<evidence type="ECO:0000256" key="1">
    <source>
        <dbReference type="ARBA" id="ARBA00022443"/>
    </source>
</evidence>
<evidence type="ECO:0000259" key="5">
    <source>
        <dbReference type="PROSITE" id="PS50002"/>
    </source>
</evidence>
<dbReference type="Gene3D" id="3.30.1520.10">
    <property type="entry name" value="Phox-like domain"/>
    <property type="match status" value="1"/>
</dbReference>
<dbReference type="PANTHER" id="PTHR15706">
    <property type="entry name" value="SH3 MULTIPLE DOMAIN"/>
    <property type="match status" value="1"/>
</dbReference>
<evidence type="ECO:0000313" key="8">
    <source>
        <dbReference type="Proteomes" id="UP000246740"/>
    </source>
</evidence>
<feature type="region of interest" description="Disordered" evidence="4">
    <location>
        <begin position="107"/>
        <end position="139"/>
    </location>
</feature>
<dbReference type="EMBL" id="KZ819189">
    <property type="protein sequence ID" value="PWZ02007.1"/>
    <property type="molecule type" value="Genomic_DNA"/>
</dbReference>
<dbReference type="SUPFAM" id="SSF64268">
    <property type="entry name" value="PX domain"/>
    <property type="match status" value="1"/>
</dbReference>
<dbReference type="Pfam" id="PF00018">
    <property type="entry name" value="SH3_1"/>
    <property type="match status" value="2"/>
</dbReference>
<dbReference type="InterPro" id="IPR035548">
    <property type="entry name" value="Bem1/Scd2_SH3_1"/>
</dbReference>
<dbReference type="InParanoid" id="A0A317XUP8"/>
<feature type="domain" description="SH3" evidence="5">
    <location>
        <begin position="41"/>
        <end position="104"/>
    </location>
</feature>